<evidence type="ECO:0000259" key="2">
    <source>
        <dbReference type="SMART" id="SM00382"/>
    </source>
</evidence>
<dbReference type="Gene3D" id="3.40.50.300">
    <property type="entry name" value="P-loop containing nucleotide triphosphate hydrolases"/>
    <property type="match status" value="1"/>
</dbReference>
<dbReference type="RefSeq" id="WP_247416283.1">
    <property type="nucleotide sequence ID" value="NZ_JALLGW010000001.1"/>
</dbReference>
<dbReference type="InterPro" id="IPR003593">
    <property type="entry name" value="AAA+_ATPase"/>
</dbReference>
<dbReference type="Proteomes" id="UP001596099">
    <property type="component" value="Unassembled WGS sequence"/>
</dbReference>
<dbReference type="Pfam" id="PF12102">
    <property type="entry name" value="MrcB_N"/>
    <property type="match status" value="1"/>
</dbReference>
<dbReference type="AlphaFoldDB" id="A0ABD5RPR8"/>
<dbReference type="InterPro" id="IPR011704">
    <property type="entry name" value="ATPase_dyneun-rel_AAA"/>
</dbReference>
<reference evidence="3 4" key="1">
    <citation type="journal article" date="2019" name="Int. J. Syst. Evol. Microbiol.">
        <title>The Global Catalogue of Microorganisms (GCM) 10K type strain sequencing project: providing services to taxonomists for standard genome sequencing and annotation.</title>
        <authorList>
            <consortium name="The Broad Institute Genomics Platform"/>
            <consortium name="The Broad Institute Genome Sequencing Center for Infectious Disease"/>
            <person name="Wu L."/>
            <person name="Ma J."/>
        </authorList>
    </citation>
    <scope>NUCLEOTIDE SEQUENCE [LARGE SCALE GENOMIC DNA]</scope>
    <source>
        <strain evidence="3 4">CGMCC 1.12543</strain>
    </source>
</reference>
<dbReference type="InterPro" id="IPR021961">
    <property type="entry name" value="McrB_DNA-bd"/>
</dbReference>
<accession>A0ABD5RPR8</accession>
<name>A0ABD5RPR8_9EURY</name>
<evidence type="ECO:0000313" key="3">
    <source>
        <dbReference type="EMBL" id="MFC5972652.1"/>
    </source>
</evidence>
<dbReference type="PANTHER" id="PTHR37291:SF1">
    <property type="entry name" value="TYPE IV METHYL-DIRECTED RESTRICTION ENZYME ECOKMCRB SUBUNIT"/>
    <property type="match status" value="1"/>
</dbReference>
<keyword evidence="4" id="KW-1185">Reference proteome</keyword>
<dbReference type="SMART" id="SM00382">
    <property type="entry name" value="AAA"/>
    <property type="match status" value="1"/>
</dbReference>
<gene>
    <name evidence="3" type="ORF">ACFPYI_15050</name>
</gene>
<dbReference type="InterPro" id="IPR027417">
    <property type="entry name" value="P-loop_NTPase"/>
</dbReference>
<dbReference type="InterPro" id="IPR052934">
    <property type="entry name" value="Methyl-DNA_Rec/Restrict_Enz"/>
</dbReference>
<comment type="caution">
    <text evidence="3">The sequence shown here is derived from an EMBL/GenBank/DDBJ whole genome shotgun (WGS) entry which is preliminary data.</text>
</comment>
<sequence>MSQSSEGLSTLLRRVVEDYPIEQIGKGISPHVTREDIETRIPERIQELLQNDDLVIKSSAGRGRWTAIPWVAIMDPRETDRIQDGIYVVYLFEPQENRVTLTLNQGVTELKDELGTKAARQRLRETANGFYENLSIEGFQAGPIDFPHASSRNELYGPGTITYKRYSLESIPDDDSLRDDLETLVSTYQEQISPAHTPNVYQCPIKGGGIMEQNYEDTVLEGVSRERLEGICDIPVEHEDLRVWGNRSSTAANPGDYLLFAERDGPSGGEYTVLARIADATVFDAETAREFSEAVGWTDESETAFPHKMFLEPLYKAKLNRADFWDLMGFKGWPNDSYSRLDFERQESSFFSKYRSVTDFLEKIKGEQIYPQSSTLNDYWQTIDTQQQKAETFLANPTEGSFRALLNSLPWYVSRWTDSKVEKVFEEATPHEVADIIQDSADEGNIGPVLNFGELGVGAASELLASVSPEKFARLNKEVADAVEAMRFDRPNPNTTSPSRYDTFLDDVEQILEQYSLREFVWEIPDWATDLQVATYAFHLHETGELDLTELVPVDPFEELESLLEQEASQAHLYRQAAAHLVAGKNVVFYGPPGTGKTRAANLLSDALCASKSLVTANAEWSNYQVVGGYRPVGNSWEAEAGFLTSAASKCVETLRRDTPQPSWVIIDELNRANLDEAFGDVFTLLDLDYRTTEPLSYANREVYVPLSFRILATMNTYDQAQLFSLGYAFRRRFAFVNVPSLLDNQKPPEGSTEDGIPSEAPELNSSDEKLVALVEKAAIDAMATGGNGGGVTSSDVAPIFPEFASRKTLSDALNTVSTKPELQRNGLDAIQTLIYFCIEVTDQDVVDIGQALLIDATKYLIAHQLLFPDETSREALDDALVAYIVPQFEHFMSELRRAETIDRDSDAKERFNRIIQLARDLALPKTATVLAEAGESKQILS</sequence>
<organism evidence="3 4">
    <name type="scientific">Halomarina salina</name>
    <dbReference type="NCBI Taxonomy" id="1872699"/>
    <lineage>
        <taxon>Archaea</taxon>
        <taxon>Methanobacteriati</taxon>
        <taxon>Methanobacteriota</taxon>
        <taxon>Stenosarchaea group</taxon>
        <taxon>Halobacteria</taxon>
        <taxon>Halobacteriales</taxon>
        <taxon>Natronomonadaceae</taxon>
        <taxon>Halomarina</taxon>
    </lineage>
</organism>
<feature type="domain" description="AAA+ ATPase" evidence="2">
    <location>
        <begin position="583"/>
        <end position="740"/>
    </location>
</feature>
<dbReference type="Gene3D" id="3.30.920.90">
    <property type="match status" value="1"/>
</dbReference>
<feature type="region of interest" description="Disordered" evidence="1">
    <location>
        <begin position="745"/>
        <end position="766"/>
    </location>
</feature>
<dbReference type="Pfam" id="PF07728">
    <property type="entry name" value="AAA_5"/>
    <property type="match status" value="1"/>
</dbReference>
<evidence type="ECO:0000256" key="1">
    <source>
        <dbReference type="SAM" id="MobiDB-lite"/>
    </source>
</evidence>
<dbReference type="EMBL" id="JBHSQH010000001">
    <property type="protein sequence ID" value="MFC5972652.1"/>
    <property type="molecule type" value="Genomic_DNA"/>
</dbReference>
<protein>
    <submittedName>
        <fullName evidence="3">MrcB family domain-containing protein</fullName>
    </submittedName>
</protein>
<dbReference type="PANTHER" id="PTHR37291">
    <property type="entry name" value="5-METHYLCYTOSINE-SPECIFIC RESTRICTION ENZYME B"/>
    <property type="match status" value="1"/>
</dbReference>
<dbReference type="SUPFAM" id="SSF52540">
    <property type="entry name" value="P-loop containing nucleoside triphosphate hydrolases"/>
    <property type="match status" value="1"/>
</dbReference>
<evidence type="ECO:0000313" key="4">
    <source>
        <dbReference type="Proteomes" id="UP001596099"/>
    </source>
</evidence>
<proteinExistence type="predicted"/>